<dbReference type="PANTHER" id="PTHR42907:SF1">
    <property type="entry name" value="FMN-LINKED OXIDOREDUCTASES SUPERFAMILY PROTEIN"/>
    <property type="match status" value="1"/>
</dbReference>
<feature type="non-terminal residue" evidence="6">
    <location>
        <position position="107"/>
    </location>
</feature>
<dbReference type="InterPro" id="IPR035587">
    <property type="entry name" value="DUS-like_FMN-bd"/>
</dbReference>
<evidence type="ECO:0000313" key="5">
    <source>
        <dbReference type="EMBL" id="CAE8615648.1"/>
    </source>
</evidence>
<keyword evidence="1" id="KW-0820">tRNA-binding</keyword>
<dbReference type="Gene3D" id="1.20.120.1460">
    <property type="match status" value="1"/>
</dbReference>
<protein>
    <recommendedName>
        <fullName evidence="4">DUS-like FMN-binding domain-containing protein</fullName>
    </recommendedName>
</protein>
<gene>
    <name evidence="5" type="ORF">PGLA1383_LOCUS33361</name>
    <name evidence="6" type="ORF">PGLA1383_LOCUS38813</name>
</gene>
<accession>A0A813GF24</accession>
<evidence type="ECO:0000256" key="2">
    <source>
        <dbReference type="ARBA" id="ARBA00022857"/>
    </source>
</evidence>
<dbReference type="EMBL" id="CAJNNV010025678">
    <property type="protein sequence ID" value="CAE8615648.1"/>
    <property type="molecule type" value="Genomic_DNA"/>
</dbReference>
<evidence type="ECO:0000256" key="1">
    <source>
        <dbReference type="ARBA" id="ARBA00022555"/>
    </source>
</evidence>
<evidence type="ECO:0000313" key="6">
    <source>
        <dbReference type="EMBL" id="CAE8621294.1"/>
    </source>
</evidence>
<evidence type="ECO:0000256" key="3">
    <source>
        <dbReference type="ARBA" id="ARBA00022884"/>
    </source>
</evidence>
<reference evidence="6" key="1">
    <citation type="submission" date="2021-02" db="EMBL/GenBank/DDBJ databases">
        <authorList>
            <person name="Dougan E. K."/>
            <person name="Rhodes N."/>
            <person name="Thang M."/>
            <person name="Chan C."/>
        </authorList>
    </citation>
    <scope>NUCLEOTIDE SEQUENCE</scope>
</reference>
<dbReference type="SUPFAM" id="SSF51395">
    <property type="entry name" value="FMN-linked oxidoreductases"/>
    <property type="match status" value="1"/>
</dbReference>
<comment type="caution">
    <text evidence="6">The sequence shown here is derived from an EMBL/GenBank/DDBJ whole genome shotgun (WGS) entry which is preliminary data.</text>
</comment>
<evidence type="ECO:0000259" key="4">
    <source>
        <dbReference type="Pfam" id="PF01207"/>
    </source>
</evidence>
<name>A0A813GF24_POLGL</name>
<dbReference type="InterPro" id="IPR004653">
    <property type="entry name" value="DusA"/>
</dbReference>
<dbReference type="GO" id="GO:0000049">
    <property type="term" value="F:tRNA binding"/>
    <property type="evidence" value="ECO:0007669"/>
    <property type="project" value="UniProtKB-KW"/>
</dbReference>
<keyword evidence="2" id="KW-0521">NADP</keyword>
<organism evidence="6 7">
    <name type="scientific">Polarella glacialis</name>
    <name type="common">Dinoflagellate</name>
    <dbReference type="NCBI Taxonomy" id="89957"/>
    <lineage>
        <taxon>Eukaryota</taxon>
        <taxon>Sar</taxon>
        <taxon>Alveolata</taxon>
        <taxon>Dinophyceae</taxon>
        <taxon>Suessiales</taxon>
        <taxon>Suessiaceae</taxon>
        <taxon>Polarella</taxon>
    </lineage>
</organism>
<evidence type="ECO:0000313" key="7">
    <source>
        <dbReference type="Proteomes" id="UP000654075"/>
    </source>
</evidence>
<dbReference type="GO" id="GO:0017150">
    <property type="term" value="F:tRNA dihydrouridine synthase activity"/>
    <property type="evidence" value="ECO:0007669"/>
    <property type="project" value="InterPro"/>
</dbReference>
<keyword evidence="7" id="KW-1185">Reference proteome</keyword>
<dbReference type="Proteomes" id="UP000654075">
    <property type="component" value="Unassembled WGS sequence"/>
</dbReference>
<proteinExistence type="predicted"/>
<dbReference type="EMBL" id="CAJNNV010027700">
    <property type="protein sequence ID" value="CAE8621294.1"/>
    <property type="molecule type" value="Genomic_DNA"/>
</dbReference>
<keyword evidence="3" id="KW-0694">RNA-binding</keyword>
<dbReference type="Pfam" id="PF01207">
    <property type="entry name" value="Dus"/>
    <property type="match status" value="1"/>
</dbReference>
<feature type="domain" description="DUS-like FMN-binding" evidence="4">
    <location>
        <begin position="1"/>
        <end position="99"/>
    </location>
</feature>
<dbReference type="AlphaFoldDB" id="A0A813GF24"/>
<dbReference type="PANTHER" id="PTHR42907">
    <property type="entry name" value="FMN-LINKED OXIDOREDUCTASES SUPERFAMILY PROTEIN"/>
    <property type="match status" value="1"/>
</dbReference>
<sequence length="107" mass="11793">VDAVMVGRAAYEQPFAWAQVDELLLGAEPRAEQPKPSAVVRGLMPYADAQLASGQRLWAVARHLVKLLQGVPGAREWRHQLCRAETQRDAGMEVLERAASELEALGY</sequence>